<evidence type="ECO:0000259" key="2">
    <source>
        <dbReference type="PROSITE" id="PS50022"/>
    </source>
</evidence>
<dbReference type="Pfam" id="PF16403">
    <property type="entry name" value="Bact_surface_Ig-like"/>
    <property type="match status" value="1"/>
</dbReference>
<organism evidence="3 4">
    <name type="scientific">Tritrichomonas musculus</name>
    <dbReference type="NCBI Taxonomy" id="1915356"/>
    <lineage>
        <taxon>Eukaryota</taxon>
        <taxon>Metamonada</taxon>
        <taxon>Parabasalia</taxon>
        <taxon>Tritrichomonadida</taxon>
        <taxon>Tritrichomonadidae</taxon>
        <taxon>Tritrichomonas</taxon>
    </lineage>
</organism>
<feature type="domain" description="F5/8 type C" evidence="2">
    <location>
        <begin position="141"/>
        <end position="303"/>
    </location>
</feature>
<dbReference type="Gene3D" id="2.70.98.30">
    <property type="entry name" value="Golgi alpha-mannosidase II, domain 4"/>
    <property type="match status" value="1"/>
</dbReference>
<dbReference type="Pfam" id="PF00754">
    <property type="entry name" value="F5_F8_type_C"/>
    <property type="match status" value="3"/>
</dbReference>
<dbReference type="EMBL" id="JAPFFF010000013">
    <property type="protein sequence ID" value="KAK8871935.1"/>
    <property type="molecule type" value="Genomic_DNA"/>
</dbReference>
<dbReference type="PROSITE" id="PS50022">
    <property type="entry name" value="FA58C_3"/>
    <property type="match status" value="3"/>
</dbReference>
<dbReference type="SUPFAM" id="SSF49785">
    <property type="entry name" value="Galactose-binding domain-like"/>
    <property type="match status" value="3"/>
</dbReference>
<dbReference type="InterPro" id="IPR000421">
    <property type="entry name" value="FA58C"/>
</dbReference>
<dbReference type="InterPro" id="IPR008979">
    <property type="entry name" value="Galactose-bd-like_sf"/>
</dbReference>
<keyword evidence="1" id="KW-1133">Transmembrane helix</keyword>
<dbReference type="Gene3D" id="2.60.40.10">
    <property type="entry name" value="Immunoglobulins"/>
    <property type="match status" value="1"/>
</dbReference>
<evidence type="ECO:0000313" key="4">
    <source>
        <dbReference type="Proteomes" id="UP001470230"/>
    </source>
</evidence>
<keyword evidence="4" id="KW-1185">Reference proteome</keyword>
<gene>
    <name evidence="3" type="ORF">M9Y10_007681</name>
</gene>
<evidence type="ECO:0000313" key="3">
    <source>
        <dbReference type="EMBL" id="KAK8871935.1"/>
    </source>
</evidence>
<comment type="caution">
    <text evidence="3">The sequence shown here is derived from an EMBL/GenBank/DDBJ whole genome shotgun (WGS) entry which is preliminary data.</text>
</comment>
<feature type="domain" description="F5/8 type C" evidence="2">
    <location>
        <begin position="423"/>
        <end position="516"/>
    </location>
</feature>
<keyword evidence="1" id="KW-0812">Transmembrane</keyword>
<protein>
    <recommendedName>
        <fullName evidence="2">F5/8 type C domain-containing protein</fullName>
    </recommendedName>
</protein>
<name>A0ABR2J2X1_9EUKA</name>
<feature type="transmembrane region" description="Helical" evidence="1">
    <location>
        <begin position="28"/>
        <end position="53"/>
    </location>
</feature>
<proteinExistence type="predicted"/>
<evidence type="ECO:0000256" key="1">
    <source>
        <dbReference type="SAM" id="Phobius"/>
    </source>
</evidence>
<dbReference type="InterPro" id="IPR013783">
    <property type="entry name" value="Ig-like_fold"/>
</dbReference>
<sequence>MDTQDSSLEDDGILEYPQAPNKEGPRKFLIFLIICIISIVVVIIIVIVLAVVLTRKKKKKAPEVQNEVIFSGLDDAQILQGKYFNCLEGVKAITSDGIDLTSKISVTGELNTAKEGDYALTYELFDNNNQKKQKQRNIKVLKNPNLGIKKPVPLYSLDNGQTYDIAKGCKVISNSGKNDVQKSVDGDIKTRWESEVGLDDVYLTIDLGEKLTINNINIFWEAAYAANYELLTSEDGNIWNLIENVTNSNELEFETISGQKVYPNRFSFERGKKTVTARFVKINCLKRITNYGYSIFEFEVIGPTGTVVPTEYYPDLFDAKNDKSKDWKRPNEQWLKFDLGSVKKVDTIRLAFQNYLFPAEYKVLYAADDENYKQVITRNLPYSGDTFSLLDPDSEDEASITVSARYFKIEMSSLRFYAACYRLLEVNFRLKEETVTIEKATASSSKKDHGPELAIDKDDSTFWENDNNVQYQTIDLEEVKKVGRVDLYWRGDDGGKGKYYDLEISSDNEGRSWTTVFRQIHGATPIQKVYLYKSCRFIRIKDYQSPSNYQFMLEGAVVHSQYPASSLEGPVEYDVTLKFPEKTVINHGNGSYVTGGTDFPTSRLIAFLDDSLRSKPVPSNGWWQGLLMHNKGYNMYMNPLTATFEDNGLWLTNPGAGFYDGLVPGTGSQTIDIDAHDIHIGYDELDEENSEVRVTGYSDFGVSAVLTDDSNIDKLTVFLSQGSLYAYMFFAEPEKAVIKASTLVAVYDIEGNEIMHNYTGDSIVVVVRTHSSYVDGVRRHYQTDSSGNKVIVENEPIYEERYYVVSVPEGTEFTIIDDAIHVKMQKGNYLSVGAVSQKNEVNKDGSSLSSKLKFPKDEINQIHQHGYSFVIDTSCLYSFDNVTNNVTTEFHMKTLLVRQNYPNEAYTAFPIQRTKMVMYIKVFVETVVHMLEIHLLLKINFMVLFRLFVNQMMTVMTPNHYMNFFKLFIIITEEIKSQKKVT</sequence>
<accession>A0ABR2J2X1</accession>
<dbReference type="Proteomes" id="UP001470230">
    <property type="component" value="Unassembled WGS sequence"/>
</dbReference>
<feature type="domain" description="F5/8 type C" evidence="2">
    <location>
        <begin position="320"/>
        <end position="409"/>
    </location>
</feature>
<dbReference type="InterPro" id="IPR032179">
    <property type="entry name" value="Cry22Aa_Ig-like"/>
</dbReference>
<reference evidence="3 4" key="1">
    <citation type="submission" date="2024-04" db="EMBL/GenBank/DDBJ databases">
        <title>Tritrichomonas musculus Genome.</title>
        <authorList>
            <person name="Alves-Ferreira E."/>
            <person name="Grigg M."/>
            <person name="Lorenzi H."/>
            <person name="Galac M."/>
        </authorList>
    </citation>
    <scope>NUCLEOTIDE SEQUENCE [LARGE SCALE GENOMIC DNA]</scope>
    <source>
        <strain evidence="3 4">EAF2021</strain>
    </source>
</reference>
<dbReference type="Gene3D" id="2.60.120.260">
    <property type="entry name" value="Galactose-binding domain-like"/>
    <property type="match status" value="3"/>
</dbReference>
<keyword evidence="1" id="KW-0472">Membrane</keyword>